<dbReference type="AlphaFoldDB" id="A0A5B7F9Y2"/>
<dbReference type="OrthoDB" id="205745at2759"/>
<keyword evidence="2" id="KW-1185">Reference proteome</keyword>
<reference evidence="1 2" key="1">
    <citation type="submission" date="2019-05" db="EMBL/GenBank/DDBJ databases">
        <title>Another draft genome of Portunus trituberculatus and its Hox gene families provides insights of decapod evolution.</title>
        <authorList>
            <person name="Jeong J.-H."/>
            <person name="Song I."/>
            <person name="Kim S."/>
            <person name="Choi T."/>
            <person name="Kim D."/>
            <person name="Ryu S."/>
            <person name="Kim W."/>
        </authorList>
    </citation>
    <scope>NUCLEOTIDE SEQUENCE [LARGE SCALE GENOMIC DNA]</scope>
    <source>
        <tissue evidence="1">Muscle</tissue>
    </source>
</reference>
<organism evidence="1 2">
    <name type="scientific">Portunus trituberculatus</name>
    <name type="common">Swimming crab</name>
    <name type="synonym">Neptunus trituberculatus</name>
    <dbReference type="NCBI Taxonomy" id="210409"/>
    <lineage>
        <taxon>Eukaryota</taxon>
        <taxon>Metazoa</taxon>
        <taxon>Ecdysozoa</taxon>
        <taxon>Arthropoda</taxon>
        <taxon>Crustacea</taxon>
        <taxon>Multicrustacea</taxon>
        <taxon>Malacostraca</taxon>
        <taxon>Eumalacostraca</taxon>
        <taxon>Eucarida</taxon>
        <taxon>Decapoda</taxon>
        <taxon>Pleocyemata</taxon>
        <taxon>Brachyura</taxon>
        <taxon>Eubrachyura</taxon>
        <taxon>Portunoidea</taxon>
        <taxon>Portunidae</taxon>
        <taxon>Portuninae</taxon>
        <taxon>Portunus</taxon>
    </lineage>
</organism>
<proteinExistence type="predicted"/>
<keyword evidence="1" id="KW-0472">Membrane</keyword>
<accession>A0A5B7F9Y2</accession>
<gene>
    <name evidence="1" type="primary">tmem145_0</name>
    <name evidence="1" type="ORF">E2C01_036016</name>
</gene>
<protein>
    <submittedName>
        <fullName evidence="1">Transmembrane protein 145</fullName>
    </submittedName>
</protein>
<evidence type="ECO:0000313" key="2">
    <source>
        <dbReference type="Proteomes" id="UP000324222"/>
    </source>
</evidence>
<dbReference type="PANTHER" id="PTHR23252">
    <property type="entry name" value="INTIMAL THICKNESS RECEPTOR-RELATED"/>
    <property type="match status" value="1"/>
</dbReference>
<comment type="caution">
    <text evidence="1">The sequence shown here is derived from an EMBL/GenBank/DDBJ whole genome shotgun (WGS) entry which is preliminary data.</text>
</comment>
<keyword evidence="1" id="KW-0812">Transmembrane</keyword>
<dbReference type="EMBL" id="VSRR010005421">
    <property type="protein sequence ID" value="MPC42395.1"/>
    <property type="molecule type" value="Genomic_DNA"/>
</dbReference>
<dbReference type="Proteomes" id="UP000324222">
    <property type="component" value="Unassembled WGS sequence"/>
</dbReference>
<dbReference type="PANTHER" id="PTHR23252:SF24">
    <property type="entry name" value="TRANSMEMBRANE PROTEIN 145"/>
    <property type="match status" value="1"/>
</dbReference>
<sequence>MVIIICNHVIDKWVREKVVNGVDLSITLLGHLFFLVLTRPSAANKNFPFHVRTSQVRALEHSSTGVVGNNTLDAFSTHRYAPDLTEPHTHAAPDLFLVSGAVEMVRRGRRGKESRGNQGTKGEGKINWLVFLNTS</sequence>
<name>A0A5B7F9Y2_PORTR</name>
<evidence type="ECO:0000313" key="1">
    <source>
        <dbReference type="EMBL" id="MPC42395.1"/>
    </source>
</evidence>
<dbReference type="InterPro" id="IPR047831">
    <property type="entry name" value="GPR180/TMEM145"/>
</dbReference>